<dbReference type="EMBL" id="MTKT01001802">
    <property type="protein sequence ID" value="OWM84127.1"/>
    <property type="molecule type" value="Genomic_DNA"/>
</dbReference>
<feature type="repeat" description="ANK" evidence="7">
    <location>
        <begin position="107"/>
        <end position="132"/>
    </location>
</feature>
<organism evidence="11 12">
    <name type="scientific">Punica granatum</name>
    <name type="common">Pomegranate</name>
    <dbReference type="NCBI Taxonomy" id="22663"/>
    <lineage>
        <taxon>Eukaryota</taxon>
        <taxon>Viridiplantae</taxon>
        <taxon>Streptophyta</taxon>
        <taxon>Embryophyta</taxon>
        <taxon>Tracheophyta</taxon>
        <taxon>Spermatophyta</taxon>
        <taxon>Magnoliopsida</taxon>
        <taxon>eudicotyledons</taxon>
        <taxon>Gunneridae</taxon>
        <taxon>Pentapetalae</taxon>
        <taxon>rosids</taxon>
        <taxon>malvids</taxon>
        <taxon>Myrtales</taxon>
        <taxon>Lythraceae</taxon>
        <taxon>Punica</taxon>
    </lineage>
</organism>
<feature type="transmembrane region" description="Helical" evidence="9">
    <location>
        <begin position="264"/>
        <end position="282"/>
    </location>
</feature>
<sequence length="427" mass="47999">MYNGERLLHDAAVEGNVPLLLRLLEEDRLALHRVASGSLNETPLHVAAMLGHLEFVEEILTRNPEMARELDFRRSSPLHLAAAKGHTEVVKLLLLTNPKMSLSRDWEGRCPIHLAVIRGHTEVLKELIQYEALEYLVETMGDDNEFMNTEDDDGSTILHLAAADQQVEVVKLLLTKSQIKRNVVNHQGSTSLDLALARGCGNGKDVKIQQLLKREGAIQATGITSSRRSASIALNESNEPPQDNSQPEKRKKIRKKGWLEQKRSALMVVASLIATMAYQAGINPPANIWPGKSEIVTTKNSREHLRVDSFAFIICNSASFYASLSIILLLISGLPLRWRFFMCLLMVVVCVAVVSVMLAYENALRILSVASDLTDRNMRYSFIWIFLIGIIFIGHTVRLVVKMARRNRRRIKRQRGNYSPSQEPILV</sequence>
<feature type="compositionally biased region" description="Polar residues" evidence="8">
    <location>
        <begin position="229"/>
        <end position="245"/>
    </location>
</feature>
<feature type="transmembrane region" description="Helical" evidence="9">
    <location>
        <begin position="380"/>
        <end position="401"/>
    </location>
</feature>
<keyword evidence="5 7" id="KW-0040">ANK repeat</keyword>
<name>A0A218XGN5_PUNGR</name>
<feature type="transmembrane region" description="Helical" evidence="9">
    <location>
        <begin position="338"/>
        <end position="360"/>
    </location>
</feature>
<evidence type="ECO:0000256" key="7">
    <source>
        <dbReference type="PROSITE-ProRule" id="PRU00023"/>
    </source>
</evidence>
<gene>
    <name evidence="11" type="ORF">CDL15_Pgr009374</name>
</gene>
<evidence type="ECO:0000256" key="1">
    <source>
        <dbReference type="ARBA" id="ARBA00004141"/>
    </source>
</evidence>
<comment type="caution">
    <text evidence="11">The sequence shown here is derived from an EMBL/GenBank/DDBJ whole genome shotgun (WGS) entry which is preliminary data.</text>
</comment>
<evidence type="ECO:0000256" key="2">
    <source>
        <dbReference type="ARBA" id="ARBA00022692"/>
    </source>
</evidence>
<feature type="region of interest" description="Disordered" evidence="8">
    <location>
        <begin position="229"/>
        <end position="255"/>
    </location>
</feature>
<proteinExistence type="predicted"/>
<comment type="subcellular location">
    <subcellularLocation>
        <location evidence="1">Membrane</location>
        <topology evidence="1">Multi-pass membrane protein</topology>
    </subcellularLocation>
</comment>
<evidence type="ECO:0000256" key="6">
    <source>
        <dbReference type="ARBA" id="ARBA00023136"/>
    </source>
</evidence>
<dbReference type="SMART" id="SM00248">
    <property type="entry name" value="ANK"/>
    <property type="match status" value="6"/>
</dbReference>
<feature type="repeat" description="ANK" evidence="7">
    <location>
        <begin position="39"/>
        <end position="71"/>
    </location>
</feature>
<feature type="transmembrane region" description="Helical" evidence="9">
    <location>
        <begin position="310"/>
        <end position="331"/>
    </location>
</feature>
<evidence type="ECO:0000256" key="4">
    <source>
        <dbReference type="ARBA" id="ARBA00022989"/>
    </source>
</evidence>
<protein>
    <recommendedName>
        <fullName evidence="10">PGG domain-containing protein</fullName>
    </recommendedName>
</protein>
<dbReference type="PROSITE" id="PS50297">
    <property type="entry name" value="ANK_REP_REGION"/>
    <property type="match status" value="4"/>
</dbReference>
<feature type="repeat" description="ANK" evidence="7">
    <location>
        <begin position="153"/>
        <end position="174"/>
    </location>
</feature>
<evidence type="ECO:0000313" key="11">
    <source>
        <dbReference type="EMBL" id="OWM84127.1"/>
    </source>
</evidence>
<keyword evidence="6 9" id="KW-0472">Membrane</keyword>
<keyword evidence="4 9" id="KW-1133">Transmembrane helix</keyword>
<dbReference type="Proteomes" id="UP000197138">
    <property type="component" value="Unassembled WGS sequence"/>
</dbReference>
<dbReference type="Pfam" id="PF13962">
    <property type="entry name" value="PGG"/>
    <property type="match status" value="1"/>
</dbReference>
<dbReference type="Pfam" id="PF12796">
    <property type="entry name" value="Ank_2"/>
    <property type="match status" value="1"/>
</dbReference>
<dbReference type="PANTHER" id="PTHR24186:SF37">
    <property type="entry name" value="PGG DOMAIN-CONTAINING PROTEIN"/>
    <property type="match status" value="1"/>
</dbReference>
<keyword evidence="3" id="KW-0677">Repeat</keyword>
<evidence type="ECO:0000259" key="10">
    <source>
        <dbReference type="Pfam" id="PF13962"/>
    </source>
</evidence>
<dbReference type="AlphaFoldDB" id="A0A218XGN5"/>
<keyword evidence="2 9" id="KW-0812">Transmembrane</keyword>
<dbReference type="GO" id="GO:0005886">
    <property type="term" value="C:plasma membrane"/>
    <property type="evidence" value="ECO:0007669"/>
    <property type="project" value="TreeGrafter"/>
</dbReference>
<feature type="repeat" description="ANK" evidence="7">
    <location>
        <begin position="73"/>
        <end position="105"/>
    </location>
</feature>
<accession>A0A218XGN5</accession>
<dbReference type="Pfam" id="PF00023">
    <property type="entry name" value="Ank"/>
    <property type="match status" value="1"/>
</dbReference>
<feature type="domain" description="PGG" evidence="10">
    <location>
        <begin position="257"/>
        <end position="361"/>
    </location>
</feature>
<dbReference type="SUPFAM" id="SSF48403">
    <property type="entry name" value="Ankyrin repeat"/>
    <property type="match status" value="1"/>
</dbReference>
<reference evidence="12" key="1">
    <citation type="journal article" date="2017" name="Plant J.">
        <title>The pomegranate (Punica granatum L.) genome and the genomics of punicalagin biosynthesis.</title>
        <authorList>
            <person name="Qin G."/>
            <person name="Xu C."/>
            <person name="Ming R."/>
            <person name="Tang H."/>
            <person name="Guyot R."/>
            <person name="Kramer E.M."/>
            <person name="Hu Y."/>
            <person name="Yi X."/>
            <person name="Qi Y."/>
            <person name="Xu X."/>
            <person name="Gao Z."/>
            <person name="Pan H."/>
            <person name="Jian J."/>
            <person name="Tian Y."/>
            <person name="Yue Z."/>
            <person name="Xu Y."/>
        </authorList>
    </citation>
    <scope>NUCLEOTIDE SEQUENCE [LARGE SCALE GENOMIC DNA]</scope>
    <source>
        <strain evidence="12">cv. Dabenzi</strain>
    </source>
</reference>
<evidence type="ECO:0000256" key="3">
    <source>
        <dbReference type="ARBA" id="ARBA00022737"/>
    </source>
</evidence>
<dbReference type="Gene3D" id="1.25.40.20">
    <property type="entry name" value="Ankyrin repeat-containing domain"/>
    <property type="match status" value="1"/>
</dbReference>
<dbReference type="InterPro" id="IPR026961">
    <property type="entry name" value="PGG_dom"/>
</dbReference>
<dbReference type="InterPro" id="IPR036770">
    <property type="entry name" value="Ankyrin_rpt-contain_sf"/>
</dbReference>
<evidence type="ECO:0000256" key="8">
    <source>
        <dbReference type="SAM" id="MobiDB-lite"/>
    </source>
</evidence>
<dbReference type="PANTHER" id="PTHR24186">
    <property type="entry name" value="PROTEIN PHOSPHATASE 1 REGULATORY SUBUNIT"/>
    <property type="match status" value="1"/>
</dbReference>
<evidence type="ECO:0000256" key="9">
    <source>
        <dbReference type="SAM" id="Phobius"/>
    </source>
</evidence>
<dbReference type="PROSITE" id="PS50088">
    <property type="entry name" value="ANK_REPEAT"/>
    <property type="match status" value="4"/>
</dbReference>
<evidence type="ECO:0000256" key="5">
    <source>
        <dbReference type="ARBA" id="ARBA00023043"/>
    </source>
</evidence>
<evidence type="ECO:0000313" key="12">
    <source>
        <dbReference type="Proteomes" id="UP000197138"/>
    </source>
</evidence>
<dbReference type="InterPro" id="IPR002110">
    <property type="entry name" value="Ankyrin_rpt"/>
</dbReference>